<dbReference type="STRING" id="1841610.A6X21_15505"/>
<dbReference type="InterPro" id="IPR002123">
    <property type="entry name" value="Plipid/glycerol_acylTrfase"/>
</dbReference>
<evidence type="ECO:0000256" key="1">
    <source>
        <dbReference type="ARBA" id="ARBA00005189"/>
    </source>
</evidence>
<evidence type="ECO:0000256" key="2">
    <source>
        <dbReference type="ARBA" id="ARBA00022679"/>
    </source>
</evidence>
<evidence type="ECO:0000259" key="4">
    <source>
        <dbReference type="SMART" id="SM00563"/>
    </source>
</evidence>
<keyword evidence="6" id="KW-1185">Reference proteome</keyword>
<evidence type="ECO:0000313" key="6">
    <source>
        <dbReference type="Proteomes" id="UP000094828"/>
    </source>
</evidence>
<keyword evidence="3 5" id="KW-0012">Acyltransferase</keyword>
<comment type="caution">
    <text evidence="5">The sequence shown here is derived from an EMBL/GenBank/DDBJ whole genome shotgun (WGS) entry which is preliminary data.</text>
</comment>
<gene>
    <name evidence="5" type="ORF">A6X21_15505</name>
</gene>
<dbReference type="Pfam" id="PF01553">
    <property type="entry name" value="Acyltransferase"/>
    <property type="match status" value="1"/>
</dbReference>
<dbReference type="GO" id="GO:0003841">
    <property type="term" value="F:1-acylglycerol-3-phosphate O-acyltransferase activity"/>
    <property type="evidence" value="ECO:0007669"/>
    <property type="project" value="TreeGrafter"/>
</dbReference>
<proteinExistence type="predicted"/>
<reference evidence="5 6" key="1">
    <citation type="submission" date="2016-05" db="EMBL/GenBank/DDBJ databases">
        <title>Genomic and physiological characterization of Planctopirus sp. isolated from fresh water lake.</title>
        <authorList>
            <person name="Subhash Y."/>
            <person name="Ramana C."/>
        </authorList>
    </citation>
    <scope>NUCLEOTIDE SEQUENCE [LARGE SCALE GENOMIC DNA]</scope>
    <source>
        <strain evidence="5 6">JC280</strain>
    </source>
</reference>
<dbReference type="EMBL" id="LYDR01000004">
    <property type="protein sequence ID" value="ODA36744.1"/>
    <property type="molecule type" value="Genomic_DNA"/>
</dbReference>
<feature type="domain" description="Phospholipid/glycerol acyltransferase" evidence="4">
    <location>
        <begin position="29"/>
        <end position="150"/>
    </location>
</feature>
<protein>
    <submittedName>
        <fullName evidence="5">Acyl-phosphate glycerol 3-phosphate acyltransferase</fullName>
    </submittedName>
</protein>
<evidence type="ECO:0000313" key="5">
    <source>
        <dbReference type="EMBL" id="ODA36744.1"/>
    </source>
</evidence>
<comment type="pathway">
    <text evidence="1">Lipid metabolism.</text>
</comment>
<dbReference type="PANTHER" id="PTHR10434:SF11">
    <property type="entry name" value="1-ACYL-SN-GLYCEROL-3-PHOSPHATE ACYLTRANSFERASE"/>
    <property type="match status" value="1"/>
</dbReference>
<sequence length="221" mass="24589">MQQISAACLRLLTGLRAEWQGCLPSAEPRVYFANHTSHLDAPAIWASLPSICRSTTRPVAAQDYWTAGPIRRFIASRVMNAILIDRQLPTARNNPVTFIRQAIEDGASVIVFPEGTRSPDGQIQEFKSGLYHLARDLPHVEFIPVYLENLNRILPKGEFIPLPIIARATFGAPLGWIASEGRHDFLNRARQSIVALMQQTLMEPLDNTPLHSAEAFANELA</sequence>
<dbReference type="AlphaFoldDB" id="A0A1C3EUA8"/>
<dbReference type="RefSeq" id="WP_068845272.1">
    <property type="nucleotide sequence ID" value="NZ_LYDR01000004.1"/>
</dbReference>
<dbReference type="OrthoDB" id="9803035at2"/>
<dbReference type="SMART" id="SM00563">
    <property type="entry name" value="PlsC"/>
    <property type="match status" value="1"/>
</dbReference>
<dbReference type="SUPFAM" id="SSF69593">
    <property type="entry name" value="Glycerol-3-phosphate (1)-acyltransferase"/>
    <property type="match status" value="1"/>
</dbReference>
<keyword evidence="2 5" id="KW-0808">Transferase</keyword>
<accession>A0A1C3EUA8</accession>
<dbReference type="Proteomes" id="UP000094828">
    <property type="component" value="Unassembled WGS sequence"/>
</dbReference>
<evidence type="ECO:0000256" key="3">
    <source>
        <dbReference type="ARBA" id="ARBA00023315"/>
    </source>
</evidence>
<dbReference type="GO" id="GO:0006654">
    <property type="term" value="P:phosphatidic acid biosynthetic process"/>
    <property type="evidence" value="ECO:0007669"/>
    <property type="project" value="TreeGrafter"/>
</dbReference>
<dbReference type="PANTHER" id="PTHR10434">
    <property type="entry name" value="1-ACYL-SN-GLYCEROL-3-PHOSPHATE ACYLTRANSFERASE"/>
    <property type="match status" value="1"/>
</dbReference>
<organism evidence="5 6">
    <name type="scientific">Planctopirus hydrillae</name>
    <dbReference type="NCBI Taxonomy" id="1841610"/>
    <lineage>
        <taxon>Bacteria</taxon>
        <taxon>Pseudomonadati</taxon>
        <taxon>Planctomycetota</taxon>
        <taxon>Planctomycetia</taxon>
        <taxon>Planctomycetales</taxon>
        <taxon>Planctomycetaceae</taxon>
        <taxon>Planctopirus</taxon>
    </lineage>
</organism>
<name>A0A1C3EUA8_9PLAN</name>
<dbReference type="CDD" id="cd07989">
    <property type="entry name" value="LPLAT_AGPAT-like"/>
    <property type="match status" value="1"/>
</dbReference>